<evidence type="ECO:0000256" key="1">
    <source>
        <dbReference type="ARBA" id="ARBA00010526"/>
    </source>
</evidence>
<dbReference type="AlphaFoldDB" id="A0A1V9DH36"/>
<gene>
    <name evidence="2" type="ORF">B2J69_11535</name>
</gene>
<evidence type="ECO:0000313" key="2">
    <source>
        <dbReference type="EMBL" id="OQP33182.1"/>
    </source>
</evidence>
<keyword evidence="3" id="KW-1185">Reference proteome</keyword>
<dbReference type="InterPro" id="IPR036666">
    <property type="entry name" value="HHA_sf"/>
</dbReference>
<accession>A0A1V9DH36</accession>
<dbReference type="Pfam" id="PF05321">
    <property type="entry name" value="HHA"/>
    <property type="match status" value="1"/>
</dbReference>
<dbReference type="EMBL" id="MWUE01000017">
    <property type="protein sequence ID" value="OQP33182.1"/>
    <property type="molecule type" value="Genomic_DNA"/>
</dbReference>
<dbReference type="SUPFAM" id="SSF68989">
    <property type="entry name" value="Hemolysin expression modulating protein HHA"/>
    <property type="match status" value="1"/>
</dbReference>
<dbReference type="Proteomes" id="UP000192769">
    <property type="component" value="Unassembled WGS sequence"/>
</dbReference>
<protein>
    <submittedName>
        <fullName evidence="2">Hemolysin</fullName>
    </submittedName>
</protein>
<evidence type="ECO:0000313" key="3">
    <source>
        <dbReference type="Proteomes" id="UP000192769"/>
    </source>
</evidence>
<dbReference type="Gene3D" id="1.20.1280.40">
    <property type="entry name" value="HHA"/>
    <property type="match status" value="1"/>
</dbReference>
<dbReference type="InterPro" id="IPR007985">
    <property type="entry name" value="Hemolysn_expr_modulating_HHA"/>
</dbReference>
<dbReference type="RefSeq" id="WP_081139435.1">
    <property type="nucleotide sequence ID" value="NZ_MWUE01000017.1"/>
</dbReference>
<reference evidence="2 3" key="1">
    <citation type="submission" date="2017-02" db="EMBL/GenBank/DDBJ databases">
        <title>Whole genome shotgun sequence of Pantoea agglomerans strain AS1 isolated from a cycad, Zamia floridana in Central Florida, USA.</title>
        <authorList>
            <person name="Lata P."/>
            <person name="Govindarajan S."/>
            <person name="Qi F."/>
            <person name="Li J.-L."/>
            <person name="Maurya S.K."/>
            <person name="Sahoo M.K."/>
        </authorList>
    </citation>
    <scope>NUCLEOTIDE SEQUENCE [LARGE SCALE GENOMIC DNA]</scope>
    <source>
        <strain evidence="2 3">AS1</strain>
    </source>
</reference>
<organism evidence="2 3">
    <name type="scientific">Pantoea latae</name>
    <dbReference type="NCBI Taxonomy" id="1964541"/>
    <lineage>
        <taxon>Bacteria</taxon>
        <taxon>Pseudomonadati</taxon>
        <taxon>Pseudomonadota</taxon>
        <taxon>Gammaproteobacteria</taxon>
        <taxon>Enterobacterales</taxon>
        <taxon>Erwiniaceae</taxon>
        <taxon>Pantoea</taxon>
    </lineage>
</organism>
<comment type="caution">
    <text evidence="2">The sequence shown here is derived from an EMBL/GenBank/DDBJ whole genome shotgun (WGS) entry which is preliminary data.</text>
</comment>
<name>A0A1V9DH36_9GAMM</name>
<sequence length="67" mass="7960">MTKSDYLMTFRRCPSTDILDIVTSYMRKKIPSTDLSSFEGAYDHRKAELIMNRIYTVIPQEIWRLVN</sequence>
<proteinExistence type="inferred from homology"/>
<dbReference type="OrthoDB" id="6540442at2"/>
<comment type="similarity">
    <text evidence="1">Belongs to the Hha/YmoA/Cnu family.</text>
</comment>